<feature type="region of interest" description="Disordered" evidence="1">
    <location>
        <begin position="56"/>
        <end position="78"/>
    </location>
</feature>
<sequence length="78" mass="8421">MSVIQNVEFSTQQDRVTVPEAVTWVQADRGFWVGSALGEFVGTIERHGGVYLARGARGQSEGSHPTLASARHHLASCL</sequence>
<evidence type="ECO:0000256" key="1">
    <source>
        <dbReference type="SAM" id="MobiDB-lite"/>
    </source>
</evidence>
<evidence type="ECO:0000313" key="2">
    <source>
        <dbReference type="EMBL" id="WPR89294.1"/>
    </source>
</evidence>
<accession>A0ABZ0SIV1</accession>
<organism evidence="2 3">
    <name type="scientific">Microbacterium rhizosphaerae</name>
    <dbReference type="NCBI Taxonomy" id="1678237"/>
    <lineage>
        <taxon>Bacteria</taxon>
        <taxon>Bacillati</taxon>
        <taxon>Actinomycetota</taxon>
        <taxon>Actinomycetes</taxon>
        <taxon>Micrococcales</taxon>
        <taxon>Microbacteriaceae</taxon>
        <taxon>Microbacterium</taxon>
    </lineage>
</organism>
<name>A0ABZ0SIV1_9MICO</name>
<reference evidence="2 3" key="1">
    <citation type="submission" date="2023-11" db="EMBL/GenBank/DDBJ databases">
        <title>Genome sequence of Microbacterium rhizosphaerae KACC 19337.</title>
        <authorList>
            <person name="Choi H."/>
            <person name="Kim S."/>
            <person name="Kim Y."/>
            <person name="Kwon S.-W."/>
            <person name="Heo J."/>
        </authorList>
    </citation>
    <scope>NUCLEOTIDE SEQUENCE [LARGE SCALE GENOMIC DNA]</scope>
    <source>
        <strain evidence="2 3">KACC 19337</strain>
    </source>
</reference>
<dbReference type="RefSeq" id="WP_320942010.1">
    <property type="nucleotide sequence ID" value="NZ_BAABEU010000001.1"/>
</dbReference>
<dbReference type="EMBL" id="CP139368">
    <property type="protein sequence ID" value="WPR89294.1"/>
    <property type="molecule type" value="Genomic_DNA"/>
</dbReference>
<proteinExistence type="predicted"/>
<gene>
    <name evidence="2" type="ORF">SM116_16255</name>
</gene>
<evidence type="ECO:0000313" key="3">
    <source>
        <dbReference type="Proteomes" id="UP001323798"/>
    </source>
</evidence>
<protein>
    <submittedName>
        <fullName evidence="2">Uncharacterized protein</fullName>
    </submittedName>
</protein>
<dbReference type="Proteomes" id="UP001323798">
    <property type="component" value="Chromosome"/>
</dbReference>
<keyword evidence="3" id="KW-1185">Reference proteome</keyword>